<reference evidence="2 3" key="1">
    <citation type="journal article" date="2021" name="Elife">
        <title>Chloroplast acquisition without the gene transfer in kleptoplastic sea slugs, Plakobranchus ocellatus.</title>
        <authorList>
            <person name="Maeda T."/>
            <person name="Takahashi S."/>
            <person name="Yoshida T."/>
            <person name="Shimamura S."/>
            <person name="Takaki Y."/>
            <person name="Nagai Y."/>
            <person name="Toyoda A."/>
            <person name="Suzuki Y."/>
            <person name="Arimoto A."/>
            <person name="Ishii H."/>
            <person name="Satoh N."/>
            <person name="Nishiyama T."/>
            <person name="Hasebe M."/>
            <person name="Maruyama T."/>
            <person name="Minagawa J."/>
            <person name="Obokata J."/>
            <person name="Shigenobu S."/>
        </authorList>
    </citation>
    <scope>NUCLEOTIDE SEQUENCE [LARGE SCALE GENOMIC DNA]</scope>
</reference>
<evidence type="ECO:0000313" key="3">
    <source>
        <dbReference type="Proteomes" id="UP000735302"/>
    </source>
</evidence>
<feature type="region of interest" description="Disordered" evidence="1">
    <location>
        <begin position="1"/>
        <end position="24"/>
    </location>
</feature>
<dbReference type="Proteomes" id="UP000735302">
    <property type="component" value="Unassembled WGS sequence"/>
</dbReference>
<name>A0AAV3ZE02_9GAST</name>
<proteinExistence type="predicted"/>
<feature type="region of interest" description="Disordered" evidence="1">
    <location>
        <begin position="49"/>
        <end position="70"/>
    </location>
</feature>
<dbReference type="AlphaFoldDB" id="A0AAV3ZE02"/>
<evidence type="ECO:0000256" key="1">
    <source>
        <dbReference type="SAM" id="MobiDB-lite"/>
    </source>
</evidence>
<dbReference type="EMBL" id="BLXT01002362">
    <property type="protein sequence ID" value="GFN93598.1"/>
    <property type="molecule type" value="Genomic_DNA"/>
</dbReference>
<sequence length="109" mass="12501">METRLFNASPGNLQDSKGKQEDKLRMRSRKLKIYEWCIKQEFTELRPLSSSHQSLTGPLTDVRQDVQDRSMPSTLSGQFVRVPVHMPLKFLNTSPSLKAGMHRWGSSLN</sequence>
<accession>A0AAV3ZE02</accession>
<keyword evidence="3" id="KW-1185">Reference proteome</keyword>
<comment type="caution">
    <text evidence="2">The sequence shown here is derived from an EMBL/GenBank/DDBJ whole genome shotgun (WGS) entry which is preliminary data.</text>
</comment>
<organism evidence="2 3">
    <name type="scientific">Plakobranchus ocellatus</name>
    <dbReference type="NCBI Taxonomy" id="259542"/>
    <lineage>
        <taxon>Eukaryota</taxon>
        <taxon>Metazoa</taxon>
        <taxon>Spiralia</taxon>
        <taxon>Lophotrochozoa</taxon>
        <taxon>Mollusca</taxon>
        <taxon>Gastropoda</taxon>
        <taxon>Heterobranchia</taxon>
        <taxon>Euthyneura</taxon>
        <taxon>Panpulmonata</taxon>
        <taxon>Sacoglossa</taxon>
        <taxon>Placobranchoidea</taxon>
        <taxon>Plakobranchidae</taxon>
        <taxon>Plakobranchus</taxon>
    </lineage>
</organism>
<gene>
    <name evidence="2" type="ORF">PoB_002010400</name>
</gene>
<protein>
    <submittedName>
        <fullName evidence="2">Uncharacterized protein</fullName>
    </submittedName>
</protein>
<evidence type="ECO:0000313" key="2">
    <source>
        <dbReference type="EMBL" id="GFN93598.1"/>
    </source>
</evidence>